<keyword evidence="2" id="KW-1185">Reference proteome</keyword>
<comment type="caution">
    <text evidence="1">The sequence shown here is derived from an EMBL/GenBank/DDBJ whole genome shotgun (WGS) entry which is preliminary data.</text>
</comment>
<keyword evidence="1" id="KW-0540">Nuclease</keyword>
<dbReference type="RefSeq" id="WP_103312840.1">
    <property type="nucleotide sequence ID" value="NZ_PPPD01000001.1"/>
</dbReference>
<dbReference type="PANTHER" id="PTHR37827:SF1">
    <property type="entry name" value="HNH DOMAIN-CONTAINING PROTEIN"/>
    <property type="match status" value="1"/>
</dbReference>
<dbReference type="PANTHER" id="PTHR37827">
    <property type="entry name" value="TUDOR DOMAIN-CONTAINING PROTEIN"/>
    <property type="match status" value="1"/>
</dbReference>
<evidence type="ECO:0000313" key="1">
    <source>
        <dbReference type="EMBL" id="PNY82406.1"/>
    </source>
</evidence>
<organism evidence="1 2">
    <name type="scientific">Deinococcus koreensis</name>
    <dbReference type="NCBI Taxonomy" id="2054903"/>
    <lineage>
        <taxon>Bacteria</taxon>
        <taxon>Thermotogati</taxon>
        <taxon>Deinococcota</taxon>
        <taxon>Deinococci</taxon>
        <taxon>Deinococcales</taxon>
        <taxon>Deinococcaceae</taxon>
        <taxon>Deinococcus</taxon>
    </lineage>
</organism>
<sequence length="108" mass="12114">MARRQADPLWPPPAAPPATCALCGREVPTLTEHHLIPRSQGRRRGVKVQELPTVQLCSACHKFLHKTFSNAELAQEYTTVDALLAHEAVQRFVAWIRRQPGSKGVRVR</sequence>
<dbReference type="OrthoDB" id="9802640at2"/>
<keyword evidence="1" id="KW-0378">Hydrolase</keyword>
<evidence type="ECO:0000313" key="2">
    <source>
        <dbReference type="Proteomes" id="UP000236379"/>
    </source>
</evidence>
<protein>
    <submittedName>
        <fullName evidence="1">HNH endonuclease</fullName>
    </submittedName>
</protein>
<keyword evidence="1" id="KW-0255">Endonuclease</keyword>
<accession>A0A2K3V0V4</accession>
<dbReference type="Proteomes" id="UP000236379">
    <property type="component" value="Unassembled WGS sequence"/>
</dbReference>
<gene>
    <name evidence="1" type="ORF">CVO96_14515</name>
</gene>
<proteinExistence type="predicted"/>
<dbReference type="EMBL" id="PPPD01000001">
    <property type="protein sequence ID" value="PNY82406.1"/>
    <property type="molecule type" value="Genomic_DNA"/>
</dbReference>
<dbReference type="GO" id="GO:0004519">
    <property type="term" value="F:endonuclease activity"/>
    <property type="evidence" value="ECO:0007669"/>
    <property type="project" value="UniProtKB-KW"/>
</dbReference>
<dbReference type="AlphaFoldDB" id="A0A2K3V0V4"/>
<name>A0A2K3V0V4_9DEIO</name>
<reference evidence="1 2" key="1">
    <citation type="submission" date="2018-01" db="EMBL/GenBank/DDBJ databases">
        <title>Deinococcus koreensis sp. nov., a radiation-resistant bacterium isolated from river water.</title>
        <authorList>
            <person name="Choi A."/>
        </authorList>
    </citation>
    <scope>NUCLEOTIDE SEQUENCE [LARGE SCALE GENOMIC DNA]</scope>
    <source>
        <strain evidence="1 2">SJW1-2</strain>
    </source>
</reference>